<dbReference type="STRING" id="333673.A0A3M0K3I4"/>
<dbReference type="AlphaFoldDB" id="A0A3M0K3I4"/>
<dbReference type="OrthoDB" id="6436112at2759"/>
<dbReference type="GO" id="GO:0000981">
    <property type="term" value="F:DNA-binding transcription factor activity, RNA polymerase II-specific"/>
    <property type="evidence" value="ECO:0007669"/>
    <property type="project" value="TreeGrafter"/>
</dbReference>
<dbReference type="GO" id="GO:0000978">
    <property type="term" value="F:RNA polymerase II cis-regulatory region sequence-specific DNA binding"/>
    <property type="evidence" value="ECO:0007669"/>
    <property type="project" value="TreeGrafter"/>
</dbReference>
<dbReference type="PANTHER" id="PTHR12577">
    <property type="entry name" value="DACHSHUND"/>
    <property type="match status" value="1"/>
</dbReference>
<dbReference type="PANTHER" id="PTHR12577:SF14">
    <property type="entry name" value="DACHSHUND HOMOLOG 1"/>
    <property type="match status" value="1"/>
</dbReference>
<dbReference type="InterPro" id="IPR052417">
    <property type="entry name" value="Dachshund_domain"/>
</dbReference>
<proteinExistence type="predicted"/>
<dbReference type="EMBL" id="QRBI01000120">
    <property type="protein sequence ID" value="RMC06971.1"/>
    <property type="molecule type" value="Genomic_DNA"/>
</dbReference>
<feature type="region of interest" description="Disordered" evidence="1">
    <location>
        <begin position="37"/>
        <end position="63"/>
    </location>
</feature>
<sequence length="135" mass="14072">MTSLLLLATPFLIQARMPLALLATWAHFLILVAPASSRPGRPPKRTQSVTSPENSHIMPHSVPGLMSPGIIPPTGLTAAAAAAAAATNAAIAEAMKVKKIKLEAMSNYHANNNQHGADSENGDLNSSVGYFCDSS</sequence>
<comment type="caution">
    <text evidence="2">The sequence shown here is derived from an EMBL/GenBank/DDBJ whole genome shotgun (WGS) entry which is preliminary data.</text>
</comment>
<evidence type="ECO:0000313" key="3">
    <source>
        <dbReference type="Proteomes" id="UP000269221"/>
    </source>
</evidence>
<evidence type="ECO:0000256" key="1">
    <source>
        <dbReference type="SAM" id="MobiDB-lite"/>
    </source>
</evidence>
<organism evidence="2 3">
    <name type="scientific">Hirundo rustica rustica</name>
    <dbReference type="NCBI Taxonomy" id="333673"/>
    <lineage>
        <taxon>Eukaryota</taxon>
        <taxon>Metazoa</taxon>
        <taxon>Chordata</taxon>
        <taxon>Craniata</taxon>
        <taxon>Vertebrata</taxon>
        <taxon>Euteleostomi</taxon>
        <taxon>Archelosauria</taxon>
        <taxon>Archosauria</taxon>
        <taxon>Dinosauria</taxon>
        <taxon>Saurischia</taxon>
        <taxon>Theropoda</taxon>
        <taxon>Coelurosauria</taxon>
        <taxon>Aves</taxon>
        <taxon>Neognathae</taxon>
        <taxon>Neoaves</taxon>
        <taxon>Telluraves</taxon>
        <taxon>Australaves</taxon>
        <taxon>Passeriformes</taxon>
        <taxon>Sylvioidea</taxon>
        <taxon>Hirundinidae</taxon>
        <taxon>Hirundo</taxon>
    </lineage>
</organism>
<protein>
    <submittedName>
        <fullName evidence="2">Uncharacterized protein</fullName>
    </submittedName>
</protein>
<dbReference type="Proteomes" id="UP000269221">
    <property type="component" value="Unassembled WGS sequence"/>
</dbReference>
<dbReference type="GO" id="GO:0005634">
    <property type="term" value="C:nucleus"/>
    <property type="evidence" value="ECO:0007669"/>
    <property type="project" value="TreeGrafter"/>
</dbReference>
<feature type="compositionally biased region" description="Polar residues" evidence="1">
    <location>
        <begin position="45"/>
        <end position="54"/>
    </location>
</feature>
<reference evidence="2 3" key="1">
    <citation type="submission" date="2018-07" db="EMBL/GenBank/DDBJ databases">
        <title>A high quality draft genome assembly of the barn swallow (H. rustica rustica).</title>
        <authorList>
            <person name="Formenti G."/>
            <person name="Chiara M."/>
            <person name="Poveda L."/>
            <person name="Francoijs K.-J."/>
            <person name="Bonisoli-Alquati A."/>
            <person name="Canova L."/>
            <person name="Gianfranceschi L."/>
            <person name="Horner D.S."/>
            <person name="Saino N."/>
        </authorList>
    </citation>
    <scope>NUCLEOTIDE SEQUENCE [LARGE SCALE GENOMIC DNA]</scope>
    <source>
        <strain evidence="2">Chelidonia</strain>
        <tissue evidence="2">Blood</tissue>
    </source>
</reference>
<keyword evidence="3" id="KW-1185">Reference proteome</keyword>
<dbReference type="GO" id="GO:0005667">
    <property type="term" value="C:transcription regulator complex"/>
    <property type="evidence" value="ECO:0007669"/>
    <property type="project" value="TreeGrafter"/>
</dbReference>
<accession>A0A3M0K3I4</accession>
<evidence type="ECO:0000313" key="2">
    <source>
        <dbReference type="EMBL" id="RMC06971.1"/>
    </source>
</evidence>
<gene>
    <name evidence="2" type="ORF">DUI87_16423</name>
</gene>
<name>A0A3M0K3I4_HIRRU</name>